<protein>
    <submittedName>
        <fullName evidence="5">Tetratricopeptide repeat protein</fullName>
    </submittedName>
</protein>
<keyword evidence="2" id="KW-0802">TPR repeat</keyword>
<dbReference type="Gene3D" id="1.25.40.10">
    <property type="entry name" value="Tetratricopeptide repeat domain"/>
    <property type="match status" value="2"/>
</dbReference>
<keyword evidence="4" id="KW-0812">Transmembrane</keyword>
<evidence type="ECO:0000256" key="2">
    <source>
        <dbReference type="ARBA" id="ARBA00022803"/>
    </source>
</evidence>
<dbReference type="RefSeq" id="WP_203378639.1">
    <property type="nucleotide sequence ID" value="NZ_JAENHP010000007.1"/>
</dbReference>
<dbReference type="InterPro" id="IPR019734">
    <property type="entry name" value="TPR_rpt"/>
</dbReference>
<dbReference type="Proteomes" id="UP000632138">
    <property type="component" value="Unassembled WGS sequence"/>
</dbReference>
<feature type="transmembrane region" description="Helical" evidence="4">
    <location>
        <begin position="1057"/>
        <end position="1074"/>
    </location>
</feature>
<dbReference type="PANTHER" id="PTHR44858">
    <property type="entry name" value="TETRATRICOPEPTIDE REPEAT PROTEIN 6"/>
    <property type="match status" value="1"/>
</dbReference>
<evidence type="ECO:0000256" key="4">
    <source>
        <dbReference type="SAM" id="Phobius"/>
    </source>
</evidence>
<accession>A0ABS2AFR2</accession>
<evidence type="ECO:0000256" key="3">
    <source>
        <dbReference type="SAM" id="MobiDB-lite"/>
    </source>
</evidence>
<keyword evidence="4" id="KW-0472">Membrane</keyword>
<evidence type="ECO:0000313" key="6">
    <source>
        <dbReference type="Proteomes" id="UP000632138"/>
    </source>
</evidence>
<proteinExistence type="predicted"/>
<feature type="transmembrane region" description="Helical" evidence="4">
    <location>
        <begin position="997"/>
        <end position="1016"/>
    </location>
</feature>
<comment type="caution">
    <text evidence="5">The sequence shown here is derived from an EMBL/GenBank/DDBJ whole genome shotgun (WGS) entry which is preliminary data.</text>
</comment>
<feature type="transmembrane region" description="Helical" evidence="4">
    <location>
        <begin position="866"/>
        <end position="885"/>
    </location>
</feature>
<feature type="transmembrane region" description="Helical" evidence="4">
    <location>
        <begin position="961"/>
        <end position="985"/>
    </location>
</feature>
<feature type="transmembrane region" description="Helical" evidence="4">
    <location>
        <begin position="1028"/>
        <end position="1045"/>
    </location>
</feature>
<evidence type="ECO:0000256" key="1">
    <source>
        <dbReference type="ARBA" id="ARBA00022737"/>
    </source>
</evidence>
<dbReference type="EMBL" id="JAENHP010000007">
    <property type="protein sequence ID" value="MBM2618657.1"/>
    <property type="molecule type" value="Genomic_DNA"/>
</dbReference>
<dbReference type="Pfam" id="PF13181">
    <property type="entry name" value="TPR_8"/>
    <property type="match status" value="1"/>
</dbReference>
<sequence length="1075" mass="112367">MSGKRRAAVADLAVLVGVLLLVLVTPLAALVAAAQPIPPDTELTARALPGDRSTATLRPLPGGLPAGLRPDGLAALRPAAISALGVDGAGALERLLSADQSLQETAVREDDDVVYPYRYPAMTRLLDSAPRRGRTEAAGRLGAALMLFAGRNPDEFGARVSAAAAAFAVLDRARADGGCTAQTDLLLLLTADGQPRDRPVELEAERAVVACPHDPAPLWLLAQYLSQRATRAALLFDMGDAIRFDAQRRADAAAARLSAGYPGSAVAILATADNDLRAGVRATTAQPFAARQRLRAAAEGYLTALPFDAENASAGLARALIALGEPDRAAETVRAWTPRTPTPGPLLEILTVANESAHHFDRAESAARTLADRGQGAYPAGPLLFPVPGHQDEGTDQPPHGPQSTGTSSHLPFTIELQSIPGGAGGDVDDLAFIPAYRPGPLVGHNPGCAGLSWRRNALLARHAPAALAGLPTDQVALENLGRHCDLRGPDIRDIGRLETGQPIDPARLEWVADSRQNLFRWSGDLPRAEQAVRSWIVDADAGQALPWRRLGEVLFLQARFDEAVTAFNAAARRNRATHGDDDLGTWRMQLCAGAALLRTSRSAEGLALLRTVAGSAEYGSVYRRQLRGATGADRQASLEFAVVAYHARGQLADAERRAGQLWAALDHYSAARELLPHIDLGDPSVLLRERIDANQSLAEIGLGRLDAAAQSAARALQADPANPAFLMNAGFAADRAGRYEAAARFDTAALASDPGAYPAANDLGVALTHLGRRDEAVTALRRAVGARPGYALGWFNLGVVHGQMGPAHFLQSQGALARAFALDEKLRDAPRRPATDTATYTTSLDLSKPLPPRWSLAGLPALSPAPAAGLLAVLVLALMLARTAGAPGHAQQWLESLGARADRRLPHPAWAVATTALIFAFGAVRNRSPLAEILGLTAGVLLLSAVALRSRRYAARRSGAAIVQTSWTPGIAFGVVTAALAPWAPLPVTRPASTVARVHAAAPVTLALIGLVLFVEAAAFPAPIARGLATTAIVMVASVLVPVAPLDGAEINRNGVLAGAGLLGAAVLLGLAVV</sequence>
<reference evidence="5 6" key="1">
    <citation type="submission" date="2021-01" db="EMBL/GenBank/DDBJ databases">
        <title>Actinoplanes sp. nov. LDG1-06 isolated from lichen.</title>
        <authorList>
            <person name="Saeng-In P."/>
            <person name="Phongsopitanun W."/>
            <person name="Kanchanasin P."/>
            <person name="Yuki M."/>
            <person name="Kudo T."/>
            <person name="Ohkuma M."/>
            <person name="Tanasupawat S."/>
        </authorList>
    </citation>
    <scope>NUCLEOTIDE SEQUENCE [LARGE SCALE GENOMIC DNA]</scope>
    <source>
        <strain evidence="5 6">LDG1-06</strain>
    </source>
</reference>
<evidence type="ECO:0000313" key="5">
    <source>
        <dbReference type="EMBL" id="MBM2618657.1"/>
    </source>
</evidence>
<dbReference type="PANTHER" id="PTHR44858:SF1">
    <property type="entry name" value="UDP-N-ACETYLGLUCOSAMINE--PEPTIDE N-ACETYLGLUCOSAMINYLTRANSFERASE SPINDLY-RELATED"/>
    <property type="match status" value="1"/>
</dbReference>
<dbReference type="SUPFAM" id="SSF48452">
    <property type="entry name" value="TPR-like"/>
    <property type="match status" value="2"/>
</dbReference>
<feature type="transmembrane region" description="Helical" evidence="4">
    <location>
        <begin position="906"/>
        <end position="925"/>
    </location>
</feature>
<dbReference type="InterPro" id="IPR050498">
    <property type="entry name" value="Ycf3"/>
</dbReference>
<feature type="transmembrane region" description="Helical" evidence="4">
    <location>
        <begin position="931"/>
        <end position="949"/>
    </location>
</feature>
<name>A0ABS2AFR2_9ACTN</name>
<gene>
    <name evidence="5" type="ORF">JIG36_24165</name>
</gene>
<dbReference type="InterPro" id="IPR011990">
    <property type="entry name" value="TPR-like_helical_dom_sf"/>
</dbReference>
<keyword evidence="1" id="KW-0677">Repeat</keyword>
<feature type="region of interest" description="Disordered" evidence="3">
    <location>
        <begin position="379"/>
        <end position="408"/>
    </location>
</feature>
<keyword evidence="6" id="KW-1185">Reference proteome</keyword>
<dbReference type="SMART" id="SM00028">
    <property type="entry name" value="TPR"/>
    <property type="match status" value="4"/>
</dbReference>
<organism evidence="5 6">
    <name type="scientific">Paractinoplanes ovalisporus</name>
    <dbReference type="NCBI Taxonomy" id="2810368"/>
    <lineage>
        <taxon>Bacteria</taxon>
        <taxon>Bacillati</taxon>
        <taxon>Actinomycetota</taxon>
        <taxon>Actinomycetes</taxon>
        <taxon>Micromonosporales</taxon>
        <taxon>Micromonosporaceae</taxon>
        <taxon>Paractinoplanes</taxon>
    </lineage>
</organism>
<keyword evidence="4" id="KW-1133">Transmembrane helix</keyword>